<dbReference type="OrthoDB" id="6431754at2759"/>
<accession>A0A0M9A5L7</accession>
<evidence type="ECO:0000256" key="5">
    <source>
        <dbReference type="SAM" id="SignalP"/>
    </source>
</evidence>
<feature type="signal peptide" evidence="5">
    <location>
        <begin position="1"/>
        <end position="24"/>
    </location>
</feature>
<keyword evidence="2" id="KW-1015">Disulfide bond</keyword>
<feature type="domain" description="CUB" evidence="6">
    <location>
        <begin position="173"/>
        <end position="287"/>
    </location>
</feature>
<dbReference type="AlphaFoldDB" id="A0A0M9A5L7"/>
<dbReference type="CDD" id="cd00041">
    <property type="entry name" value="CUB"/>
    <property type="match status" value="1"/>
</dbReference>
<keyword evidence="4" id="KW-1133">Transmembrane helix</keyword>
<evidence type="ECO:0000256" key="2">
    <source>
        <dbReference type="ARBA" id="ARBA00023157"/>
    </source>
</evidence>
<reference evidence="7 8" key="1">
    <citation type="submission" date="2015-07" db="EMBL/GenBank/DDBJ databases">
        <title>The genome of Melipona quadrifasciata.</title>
        <authorList>
            <person name="Pan H."/>
            <person name="Kapheim K."/>
        </authorList>
    </citation>
    <scope>NUCLEOTIDE SEQUENCE [LARGE SCALE GENOMIC DNA]</scope>
    <source>
        <strain evidence="7">0111107301</strain>
        <tissue evidence="7">Whole body</tissue>
    </source>
</reference>
<keyword evidence="4" id="KW-0812">Transmembrane</keyword>
<keyword evidence="1" id="KW-0677">Repeat</keyword>
<keyword evidence="8" id="KW-1185">Reference proteome</keyword>
<feature type="transmembrane region" description="Helical" evidence="4">
    <location>
        <begin position="445"/>
        <end position="467"/>
    </location>
</feature>
<dbReference type="InterPro" id="IPR035914">
    <property type="entry name" value="Sperma_CUB_dom_sf"/>
</dbReference>
<name>A0A0M9A5L7_9HYME</name>
<dbReference type="STRING" id="166423.A0A0M9A5L7"/>
<evidence type="ECO:0000313" key="8">
    <source>
        <dbReference type="Proteomes" id="UP000053105"/>
    </source>
</evidence>
<dbReference type="PROSITE" id="PS01180">
    <property type="entry name" value="CUB"/>
    <property type="match status" value="1"/>
</dbReference>
<keyword evidence="5" id="KW-0732">Signal</keyword>
<dbReference type="InterPro" id="IPR000859">
    <property type="entry name" value="CUB_dom"/>
</dbReference>
<evidence type="ECO:0000256" key="4">
    <source>
        <dbReference type="SAM" id="Phobius"/>
    </source>
</evidence>
<evidence type="ECO:0000259" key="6">
    <source>
        <dbReference type="PROSITE" id="PS01180"/>
    </source>
</evidence>
<dbReference type="Proteomes" id="UP000053105">
    <property type="component" value="Unassembled WGS sequence"/>
</dbReference>
<comment type="caution">
    <text evidence="3">Lacks conserved residue(s) required for the propagation of feature annotation.</text>
</comment>
<sequence>MAPGATTLTSLLLLLMAMAARCSSTKSILASTQSPFAKILKGVRLPGGYMEVVQEDHCSQGAVRLTCRSLKAFIFVLEAEYLANLTHICGYDAQKLMAKKMYKNRGNSLSLKKKELKGNYIDDAEDEQRFGVVDIRQSLNRRSKDHSFRVNAFQAHFDDGNATMKEAAVKKYCNEELKVVPGEAGFINSPGYPLYYLGENTCGWTFRSAPGHRIVLTFHDLNIREPESDGSCVDIVRVREKGRTLFENCGTVVGVKVISNSNVITLDLVATKRLYTARGFFLEYQAAPQPGGINVSVLSCPDVSAPNGSYVLNGTLTSRTFLCKFGAVFPDSKERTRILECKNGKWNESVISMPSCTATSAVILKTEQEQHRISSLSGDNILGAGVRIGRGEDAVAVSNGNIMDSAQSAMMKQTDYVVAGRLRDNQSAETLVPANGKLQPISQHIVLPAVLIALLLVGNAIIVYIILQYRKRKVPSMEQGEEMSLRNAAEVPQV</sequence>
<dbReference type="SMART" id="SM00042">
    <property type="entry name" value="CUB"/>
    <property type="match status" value="1"/>
</dbReference>
<dbReference type="PANTHER" id="PTHR24251">
    <property type="entry name" value="OVOCHYMASE-RELATED"/>
    <property type="match status" value="1"/>
</dbReference>
<dbReference type="Pfam" id="PF00431">
    <property type="entry name" value="CUB"/>
    <property type="match status" value="1"/>
</dbReference>
<evidence type="ECO:0000313" key="7">
    <source>
        <dbReference type="EMBL" id="KOX76433.1"/>
    </source>
</evidence>
<feature type="chain" id="PRO_5005831017" evidence="5">
    <location>
        <begin position="25"/>
        <end position="494"/>
    </location>
</feature>
<gene>
    <name evidence="7" type="ORF">WN51_12114</name>
</gene>
<dbReference type="SUPFAM" id="SSF49854">
    <property type="entry name" value="Spermadhesin, CUB domain"/>
    <property type="match status" value="1"/>
</dbReference>
<organism evidence="7 8">
    <name type="scientific">Melipona quadrifasciata</name>
    <dbReference type="NCBI Taxonomy" id="166423"/>
    <lineage>
        <taxon>Eukaryota</taxon>
        <taxon>Metazoa</taxon>
        <taxon>Ecdysozoa</taxon>
        <taxon>Arthropoda</taxon>
        <taxon>Hexapoda</taxon>
        <taxon>Insecta</taxon>
        <taxon>Pterygota</taxon>
        <taxon>Neoptera</taxon>
        <taxon>Endopterygota</taxon>
        <taxon>Hymenoptera</taxon>
        <taxon>Apocrita</taxon>
        <taxon>Aculeata</taxon>
        <taxon>Apoidea</taxon>
        <taxon>Anthophila</taxon>
        <taxon>Apidae</taxon>
        <taxon>Melipona</taxon>
    </lineage>
</organism>
<evidence type="ECO:0000256" key="3">
    <source>
        <dbReference type="PROSITE-ProRule" id="PRU00059"/>
    </source>
</evidence>
<dbReference type="Gene3D" id="2.60.120.290">
    <property type="entry name" value="Spermadhesin, CUB domain"/>
    <property type="match status" value="1"/>
</dbReference>
<protein>
    <submittedName>
        <fullName evidence="7">Cubilin</fullName>
    </submittedName>
</protein>
<dbReference type="EMBL" id="KQ435748">
    <property type="protein sequence ID" value="KOX76433.1"/>
    <property type="molecule type" value="Genomic_DNA"/>
</dbReference>
<evidence type="ECO:0000256" key="1">
    <source>
        <dbReference type="ARBA" id="ARBA00022737"/>
    </source>
</evidence>
<proteinExistence type="predicted"/>
<keyword evidence="4" id="KW-0472">Membrane</keyword>